<keyword evidence="2" id="KW-1185">Reference proteome</keyword>
<dbReference type="AlphaFoldDB" id="A0A3S3QEA4"/>
<dbReference type="Proteomes" id="UP000284120">
    <property type="component" value="Unassembled WGS sequence"/>
</dbReference>
<proteinExistence type="predicted"/>
<accession>A0A3S3QEA4</accession>
<organism evidence="1 2">
    <name type="scientific">Pedobacter chitinilyticus</name>
    <dbReference type="NCBI Taxonomy" id="2233776"/>
    <lineage>
        <taxon>Bacteria</taxon>
        <taxon>Pseudomonadati</taxon>
        <taxon>Bacteroidota</taxon>
        <taxon>Sphingobacteriia</taxon>
        <taxon>Sphingobacteriales</taxon>
        <taxon>Sphingobacteriaceae</taxon>
        <taxon>Pedobacter</taxon>
    </lineage>
</organism>
<dbReference type="OrthoDB" id="767591at2"/>
<dbReference type="EMBL" id="SAYW01000006">
    <property type="protein sequence ID" value="RWU04931.1"/>
    <property type="molecule type" value="Genomic_DNA"/>
</dbReference>
<evidence type="ECO:0000313" key="1">
    <source>
        <dbReference type="EMBL" id="RWU04931.1"/>
    </source>
</evidence>
<dbReference type="RefSeq" id="WP_113648682.1">
    <property type="nucleotide sequence ID" value="NZ_QMHN01000006.1"/>
</dbReference>
<protein>
    <submittedName>
        <fullName evidence="1">Uncharacterized protein</fullName>
    </submittedName>
</protein>
<comment type="caution">
    <text evidence="1">The sequence shown here is derived from an EMBL/GenBank/DDBJ whole genome shotgun (WGS) entry which is preliminary data.</text>
</comment>
<sequence length="116" mass="13348">MEEINELETTLLNGLVEKYPSLRSHLPHLKVSKRQISGFSLYVYFSYVDFNEEPEMINSLFSNGEKIMIPALKEGLSYVVDVTAGMVEHIEFSTYKEKWDGTFGEYQIVESEIGNQ</sequence>
<name>A0A3S3QEA4_9SPHI</name>
<evidence type="ECO:0000313" key="2">
    <source>
        <dbReference type="Proteomes" id="UP000284120"/>
    </source>
</evidence>
<reference evidence="1 2" key="1">
    <citation type="submission" date="2018-06" db="EMBL/GenBank/DDBJ databases">
        <title>Pedobacter endophyticus sp. nov., an endophytic bacterium isolated from a leaf of Triticum aestivum.</title>
        <authorList>
            <person name="Zhang L."/>
        </authorList>
    </citation>
    <scope>NUCLEOTIDE SEQUENCE [LARGE SCALE GENOMIC DNA]</scope>
    <source>
        <strain evidence="1 2">CM134L-2</strain>
    </source>
</reference>
<gene>
    <name evidence="1" type="ORF">DPV69_17365</name>
</gene>